<keyword evidence="3" id="KW-1185">Reference proteome</keyword>
<evidence type="ECO:0000313" key="2">
    <source>
        <dbReference type="EMBL" id="BAC90043.1"/>
    </source>
</evidence>
<dbReference type="EnsemblBacteria" id="BAC90043">
    <property type="protein sequence ID" value="BAC90043"/>
    <property type="gene ID" value="BAC90043"/>
</dbReference>
<feature type="transmembrane region" description="Helical" evidence="1">
    <location>
        <begin position="21"/>
        <end position="40"/>
    </location>
</feature>
<reference evidence="2 3" key="1">
    <citation type="journal article" date="2003" name="DNA Res.">
        <title>Complete genome structure of Gloeobacter violaceus PCC 7421, a cyanobacterium that lacks thylakoids.</title>
        <authorList>
            <person name="Nakamura Y."/>
            <person name="Kaneko T."/>
            <person name="Sato S."/>
            <person name="Mimuro M."/>
            <person name="Miyashita H."/>
            <person name="Tsuchiya T."/>
            <person name="Sasamoto S."/>
            <person name="Watanabe A."/>
            <person name="Kawashima K."/>
            <person name="Kishida Y."/>
            <person name="Kiyokawa C."/>
            <person name="Kohara M."/>
            <person name="Matsumoto M."/>
            <person name="Matsuno A."/>
            <person name="Nakazaki N."/>
            <person name="Shimpo S."/>
            <person name="Takeuchi C."/>
            <person name="Yamada M."/>
            <person name="Tabata S."/>
        </authorList>
    </citation>
    <scope>NUCLEOTIDE SEQUENCE [LARGE SCALE GENOMIC DNA]</scope>
    <source>
        <strain evidence="3">ATCC 29082 / PCC 7421</strain>
    </source>
</reference>
<keyword evidence="1" id="KW-1133">Transmembrane helix</keyword>
<evidence type="ECO:0000256" key="1">
    <source>
        <dbReference type="SAM" id="Phobius"/>
    </source>
</evidence>
<keyword evidence="1" id="KW-0472">Membrane</keyword>
<dbReference type="AlphaFoldDB" id="Q7NIT0"/>
<dbReference type="KEGG" id="gvi:glr2102"/>
<organism evidence="2 3">
    <name type="scientific">Gloeobacter violaceus (strain ATCC 29082 / PCC 7421)</name>
    <dbReference type="NCBI Taxonomy" id="251221"/>
    <lineage>
        <taxon>Bacteria</taxon>
        <taxon>Bacillati</taxon>
        <taxon>Cyanobacteriota</taxon>
        <taxon>Cyanophyceae</taxon>
        <taxon>Gloeobacterales</taxon>
        <taxon>Gloeobacteraceae</taxon>
        <taxon>Gloeobacter</taxon>
    </lineage>
</organism>
<accession>Q7NIT0</accession>
<name>Q7NIT0_GLOVI</name>
<dbReference type="EMBL" id="BA000045">
    <property type="protein sequence ID" value="BAC90043.1"/>
    <property type="molecule type" value="Genomic_DNA"/>
</dbReference>
<keyword evidence="1" id="KW-0812">Transmembrane</keyword>
<dbReference type="InParanoid" id="Q7NIT0"/>
<dbReference type="STRING" id="251221.gene:10759596"/>
<evidence type="ECO:0000313" key="3">
    <source>
        <dbReference type="Proteomes" id="UP000000557"/>
    </source>
</evidence>
<sequence length="128" mass="14990">MSKCILDQRQHPWVINCKQMLWLVRLVLPAVAVGFFAWVASENPLPAVWREVRCLPVYWRPTLPYSEFLARLRAGEIRFVLLNPEQARIYGRNGDEQYAVRVPELDFTWQELLHEKRVRVVVLAEGGC</sequence>
<gene>
    <name evidence="2" type="ordered locus">glr2102</name>
</gene>
<protein>
    <submittedName>
        <fullName evidence="2">Glr2102 protein</fullName>
    </submittedName>
</protein>
<proteinExistence type="predicted"/>
<reference evidence="2 3" key="2">
    <citation type="journal article" date="2003" name="DNA Res.">
        <title>Complete genome structure of Gloeobacter violaceus PCC 7421, a cyanobacterium that lacks thylakoids (supplement).</title>
        <authorList>
            <person name="Nakamura Y."/>
            <person name="Kaneko T."/>
            <person name="Sato S."/>
            <person name="Mimuro M."/>
            <person name="Miyashita H."/>
            <person name="Tsuchiya T."/>
            <person name="Sasamoto S."/>
            <person name="Watanabe A."/>
            <person name="Kawashima K."/>
            <person name="Kishida Y."/>
            <person name="Kiyokawa C."/>
            <person name="Kohara M."/>
            <person name="Matsumoto M."/>
            <person name="Matsuno A."/>
            <person name="Nakazaki N."/>
            <person name="Shimpo S."/>
            <person name="Takeuchi C."/>
            <person name="Yamada M."/>
            <person name="Tabata S."/>
        </authorList>
    </citation>
    <scope>NUCLEOTIDE SEQUENCE [LARGE SCALE GENOMIC DNA]</scope>
    <source>
        <strain evidence="3">ATCC 29082 / PCC 7421</strain>
    </source>
</reference>
<dbReference type="HOGENOM" id="CLU_1956484_0_0_3"/>
<dbReference type="Proteomes" id="UP000000557">
    <property type="component" value="Chromosome"/>
</dbReference>